<dbReference type="Proteomes" id="UP001218188">
    <property type="component" value="Unassembled WGS sequence"/>
</dbReference>
<gene>
    <name evidence="12" type="ORF">C8F04DRAFT_1260235</name>
</gene>
<evidence type="ECO:0000256" key="6">
    <source>
        <dbReference type="ARBA" id="ARBA00023040"/>
    </source>
</evidence>
<comment type="similarity">
    <text evidence="2">Belongs to the G-protein coupled receptor 4 family.</text>
</comment>
<feature type="transmembrane region" description="Helical" evidence="11">
    <location>
        <begin position="129"/>
        <end position="153"/>
    </location>
</feature>
<dbReference type="GO" id="GO:0005886">
    <property type="term" value="C:plasma membrane"/>
    <property type="evidence" value="ECO:0007669"/>
    <property type="project" value="TreeGrafter"/>
</dbReference>
<dbReference type="InterPro" id="IPR001499">
    <property type="entry name" value="GPCR_STE3"/>
</dbReference>
<dbReference type="InterPro" id="IPR000481">
    <property type="entry name" value="GPCR_Pheromne_B_alpha_rcpt"/>
</dbReference>
<accession>A0AAD6SUU2</accession>
<comment type="subcellular location">
    <subcellularLocation>
        <location evidence="1">Membrane</location>
        <topology evidence="1">Multi-pass membrane protein</topology>
    </subcellularLocation>
</comment>
<dbReference type="PANTHER" id="PTHR28097:SF1">
    <property type="entry name" value="PHEROMONE A FACTOR RECEPTOR"/>
    <property type="match status" value="1"/>
</dbReference>
<keyword evidence="3" id="KW-0589">Pheromone response</keyword>
<feature type="transmembrane region" description="Helical" evidence="11">
    <location>
        <begin position="197"/>
        <end position="217"/>
    </location>
</feature>
<evidence type="ECO:0000313" key="12">
    <source>
        <dbReference type="EMBL" id="KAJ7034228.1"/>
    </source>
</evidence>
<evidence type="ECO:0000256" key="5">
    <source>
        <dbReference type="ARBA" id="ARBA00022989"/>
    </source>
</evidence>
<feature type="transmembrane region" description="Helical" evidence="11">
    <location>
        <begin position="37"/>
        <end position="58"/>
    </location>
</feature>
<proteinExistence type="inferred from homology"/>
<dbReference type="EMBL" id="JARJCM010000059">
    <property type="protein sequence ID" value="KAJ7034228.1"/>
    <property type="molecule type" value="Genomic_DNA"/>
</dbReference>
<evidence type="ECO:0000256" key="7">
    <source>
        <dbReference type="ARBA" id="ARBA00023136"/>
    </source>
</evidence>
<sequence>MESLSESPRRLCINRRLYKIASCQTVSISRAQKQRGVLVDLAIGLGIPFVQMPLQYVVQGHRYDILENVGCYPTTYNVVPAYPLSYLWPNIINLVSAVYCILTLRAFLHRRAQFAQFLSASAPTLTPNRYFRLMALASLELLLNFPIATYGLFLTASSSPIAPWVSWANTHADFSRVEQIPALFWRSDKHTQATVELSRWAGVVCALAFFAFFGFAAEARKNYRMAFWAVGKRLGFTPPQGNALPSIRFPWTKAKTTPAAFASSGGSAAKSLPISLPLTPVKQRPDSLSPSLADSRTDADTDYEYEKDGYVLPTPSSGSVPPQYTHDVERGAYVPYPSPSSQRTLTDDTRRSRPSTWPSQEHPHAPAS</sequence>
<dbReference type="PRINTS" id="PR00899">
    <property type="entry name" value="GPCRSTE3"/>
</dbReference>
<feature type="transmembrane region" description="Helical" evidence="11">
    <location>
        <begin position="86"/>
        <end position="108"/>
    </location>
</feature>
<evidence type="ECO:0000256" key="4">
    <source>
        <dbReference type="ARBA" id="ARBA00022692"/>
    </source>
</evidence>
<dbReference type="GO" id="GO:0000750">
    <property type="term" value="P:pheromone-dependent signal transduction involved in conjugation with cellular fusion"/>
    <property type="evidence" value="ECO:0007669"/>
    <property type="project" value="TreeGrafter"/>
</dbReference>
<reference evidence="12" key="1">
    <citation type="submission" date="2023-03" db="EMBL/GenBank/DDBJ databases">
        <title>Massive genome expansion in bonnet fungi (Mycena s.s.) driven by repeated elements and novel gene families across ecological guilds.</title>
        <authorList>
            <consortium name="Lawrence Berkeley National Laboratory"/>
            <person name="Harder C.B."/>
            <person name="Miyauchi S."/>
            <person name="Viragh M."/>
            <person name="Kuo A."/>
            <person name="Thoen E."/>
            <person name="Andreopoulos B."/>
            <person name="Lu D."/>
            <person name="Skrede I."/>
            <person name="Drula E."/>
            <person name="Henrissat B."/>
            <person name="Morin E."/>
            <person name="Kohler A."/>
            <person name="Barry K."/>
            <person name="LaButti K."/>
            <person name="Morin E."/>
            <person name="Salamov A."/>
            <person name="Lipzen A."/>
            <person name="Mereny Z."/>
            <person name="Hegedus B."/>
            <person name="Baldrian P."/>
            <person name="Stursova M."/>
            <person name="Weitz H."/>
            <person name="Taylor A."/>
            <person name="Grigoriev I.V."/>
            <person name="Nagy L.G."/>
            <person name="Martin F."/>
            <person name="Kauserud H."/>
        </authorList>
    </citation>
    <scope>NUCLEOTIDE SEQUENCE</scope>
    <source>
        <strain evidence="12">CBHHK200</strain>
    </source>
</reference>
<keyword evidence="6" id="KW-0297">G-protein coupled receptor</keyword>
<name>A0AAD6SUU2_9AGAR</name>
<dbReference type="PANTHER" id="PTHR28097">
    <property type="entry name" value="PHEROMONE A FACTOR RECEPTOR"/>
    <property type="match status" value="1"/>
</dbReference>
<feature type="region of interest" description="Disordered" evidence="10">
    <location>
        <begin position="278"/>
        <end position="368"/>
    </location>
</feature>
<keyword evidence="5 11" id="KW-1133">Transmembrane helix</keyword>
<keyword evidence="7 11" id="KW-0472">Membrane</keyword>
<dbReference type="Pfam" id="PF02076">
    <property type="entry name" value="STE3"/>
    <property type="match status" value="1"/>
</dbReference>
<evidence type="ECO:0000256" key="9">
    <source>
        <dbReference type="ARBA" id="ARBA00023224"/>
    </source>
</evidence>
<keyword evidence="4 11" id="KW-0812">Transmembrane</keyword>
<keyword evidence="8 12" id="KW-0675">Receptor</keyword>
<dbReference type="PRINTS" id="PR00901">
    <property type="entry name" value="PHEROMONEBAR"/>
</dbReference>
<dbReference type="GO" id="GO:0004934">
    <property type="term" value="F:mating-type alpha-factor pheromone receptor activity"/>
    <property type="evidence" value="ECO:0007669"/>
    <property type="project" value="InterPro"/>
</dbReference>
<evidence type="ECO:0000256" key="10">
    <source>
        <dbReference type="SAM" id="MobiDB-lite"/>
    </source>
</evidence>
<evidence type="ECO:0000256" key="8">
    <source>
        <dbReference type="ARBA" id="ARBA00023170"/>
    </source>
</evidence>
<keyword evidence="13" id="KW-1185">Reference proteome</keyword>
<protein>
    <submittedName>
        <fullName evidence="12">Pheromone A receptor-domain-containing protein</fullName>
    </submittedName>
</protein>
<dbReference type="AlphaFoldDB" id="A0AAD6SUU2"/>
<feature type="compositionally biased region" description="Basic and acidic residues" evidence="10">
    <location>
        <begin position="295"/>
        <end position="309"/>
    </location>
</feature>
<dbReference type="CDD" id="cd14966">
    <property type="entry name" value="7tmD_STE3"/>
    <property type="match status" value="1"/>
</dbReference>
<evidence type="ECO:0000256" key="11">
    <source>
        <dbReference type="SAM" id="Phobius"/>
    </source>
</evidence>
<evidence type="ECO:0000256" key="2">
    <source>
        <dbReference type="ARBA" id="ARBA00011085"/>
    </source>
</evidence>
<keyword evidence="9" id="KW-0807">Transducer</keyword>
<organism evidence="12 13">
    <name type="scientific">Mycena alexandri</name>
    <dbReference type="NCBI Taxonomy" id="1745969"/>
    <lineage>
        <taxon>Eukaryota</taxon>
        <taxon>Fungi</taxon>
        <taxon>Dikarya</taxon>
        <taxon>Basidiomycota</taxon>
        <taxon>Agaricomycotina</taxon>
        <taxon>Agaricomycetes</taxon>
        <taxon>Agaricomycetidae</taxon>
        <taxon>Agaricales</taxon>
        <taxon>Marasmiineae</taxon>
        <taxon>Mycenaceae</taxon>
        <taxon>Mycena</taxon>
    </lineage>
</organism>
<evidence type="ECO:0000256" key="3">
    <source>
        <dbReference type="ARBA" id="ARBA00022507"/>
    </source>
</evidence>
<evidence type="ECO:0000313" key="13">
    <source>
        <dbReference type="Proteomes" id="UP001218188"/>
    </source>
</evidence>
<evidence type="ECO:0000256" key="1">
    <source>
        <dbReference type="ARBA" id="ARBA00004141"/>
    </source>
</evidence>
<comment type="caution">
    <text evidence="12">The sequence shown here is derived from an EMBL/GenBank/DDBJ whole genome shotgun (WGS) entry which is preliminary data.</text>
</comment>